<dbReference type="InterPro" id="IPR010982">
    <property type="entry name" value="Lambda_DNA-bd_dom_sf"/>
</dbReference>
<dbReference type="Pfam" id="PF01381">
    <property type="entry name" value="HTH_3"/>
    <property type="match status" value="1"/>
</dbReference>
<dbReference type="SMART" id="SM00530">
    <property type="entry name" value="HTH_XRE"/>
    <property type="match status" value="1"/>
</dbReference>
<comment type="caution">
    <text evidence="2">The sequence shown here is derived from an EMBL/GenBank/DDBJ whole genome shotgun (WGS) entry which is preliminary data.</text>
</comment>
<dbReference type="RefSeq" id="WP_132202249.1">
    <property type="nucleotide sequence ID" value="NZ_SMKY01000233.1"/>
</dbReference>
<dbReference type="EMBL" id="SMKY01000233">
    <property type="protein sequence ID" value="TDD70571.1"/>
    <property type="molecule type" value="Genomic_DNA"/>
</dbReference>
<dbReference type="CDD" id="cd00093">
    <property type="entry name" value="HTH_XRE"/>
    <property type="match status" value="1"/>
</dbReference>
<feature type="domain" description="HTH cro/C1-type" evidence="1">
    <location>
        <begin position="44"/>
        <end position="99"/>
    </location>
</feature>
<evidence type="ECO:0000313" key="3">
    <source>
        <dbReference type="Proteomes" id="UP000295578"/>
    </source>
</evidence>
<sequence>MSSRRTSPHVLLGDHPGLAAKRDTDEYRLAHEEARLALALGRAVYARRTELGMSQTELAGRAGMRQPAVSRIESGGGGVPTLAVLNRLGHALGLRFRVIVGEGDAGAAETELLATA</sequence>
<dbReference type="AlphaFoldDB" id="A0A4R5AE23"/>
<dbReference type="InterPro" id="IPR001387">
    <property type="entry name" value="Cro/C1-type_HTH"/>
</dbReference>
<gene>
    <name evidence="2" type="ORF">E1293_34720</name>
</gene>
<accession>A0A4R5AE23</accession>
<protein>
    <submittedName>
        <fullName evidence="2">XRE family transcriptional regulator</fullName>
    </submittedName>
</protein>
<keyword evidence="3" id="KW-1185">Reference proteome</keyword>
<organism evidence="2 3">
    <name type="scientific">Actinomadura darangshiensis</name>
    <dbReference type="NCBI Taxonomy" id="705336"/>
    <lineage>
        <taxon>Bacteria</taxon>
        <taxon>Bacillati</taxon>
        <taxon>Actinomycetota</taxon>
        <taxon>Actinomycetes</taxon>
        <taxon>Streptosporangiales</taxon>
        <taxon>Thermomonosporaceae</taxon>
        <taxon>Actinomadura</taxon>
    </lineage>
</organism>
<dbReference type="PROSITE" id="PS50943">
    <property type="entry name" value="HTH_CROC1"/>
    <property type="match status" value="1"/>
</dbReference>
<evidence type="ECO:0000313" key="2">
    <source>
        <dbReference type="EMBL" id="TDD70571.1"/>
    </source>
</evidence>
<reference evidence="2 3" key="1">
    <citation type="submission" date="2019-03" db="EMBL/GenBank/DDBJ databases">
        <title>Draft genome sequences of novel Actinobacteria.</title>
        <authorList>
            <person name="Sahin N."/>
            <person name="Ay H."/>
            <person name="Saygin H."/>
        </authorList>
    </citation>
    <scope>NUCLEOTIDE SEQUENCE [LARGE SCALE GENOMIC DNA]</scope>
    <source>
        <strain evidence="2 3">DSM 45941</strain>
    </source>
</reference>
<dbReference type="SUPFAM" id="SSF47413">
    <property type="entry name" value="lambda repressor-like DNA-binding domains"/>
    <property type="match status" value="1"/>
</dbReference>
<dbReference type="OrthoDB" id="6401124at2"/>
<name>A0A4R5AE23_9ACTN</name>
<proteinExistence type="predicted"/>
<evidence type="ECO:0000259" key="1">
    <source>
        <dbReference type="PROSITE" id="PS50943"/>
    </source>
</evidence>
<dbReference type="Proteomes" id="UP000295578">
    <property type="component" value="Unassembled WGS sequence"/>
</dbReference>
<dbReference type="GO" id="GO:0003677">
    <property type="term" value="F:DNA binding"/>
    <property type="evidence" value="ECO:0007669"/>
    <property type="project" value="InterPro"/>
</dbReference>
<dbReference type="Gene3D" id="1.10.260.40">
    <property type="entry name" value="lambda repressor-like DNA-binding domains"/>
    <property type="match status" value="1"/>
</dbReference>